<feature type="compositionally biased region" description="Polar residues" evidence="6">
    <location>
        <begin position="300"/>
        <end position="309"/>
    </location>
</feature>
<protein>
    <recommendedName>
        <fullName evidence="7">TF-B3 domain-containing protein</fullName>
    </recommendedName>
</protein>
<dbReference type="PANTHER" id="PTHR31674">
    <property type="entry name" value="B3 DOMAIN-CONTAINING PROTEIN REM-LIKE 3-RELATED"/>
    <property type="match status" value="1"/>
</dbReference>
<keyword evidence="3" id="KW-0238">DNA-binding</keyword>
<organism evidence="8 9">
    <name type="scientific">Aegilops tauschii subsp. strangulata</name>
    <name type="common">Goatgrass</name>
    <dbReference type="NCBI Taxonomy" id="200361"/>
    <lineage>
        <taxon>Eukaryota</taxon>
        <taxon>Viridiplantae</taxon>
        <taxon>Streptophyta</taxon>
        <taxon>Embryophyta</taxon>
        <taxon>Tracheophyta</taxon>
        <taxon>Spermatophyta</taxon>
        <taxon>Magnoliopsida</taxon>
        <taxon>Liliopsida</taxon>
        <taxon>Poales</taxon>
        <taxon>Poaceae</taxon>
        <taxon>BOP clade</taxon>
        <taxon>Pooideae</taxon>
        <taxon>Triticodae</taxon>
        <taxon>Triticeae</taxon>
        <taxon>Triticinae</taxon>
        <taxon>Aegilops</taxon>
    </lineage>
</organism>
<dbReference type="SUPFAM" id="SSF101936">
    <property type="entry name" value="DNA-binding pseudobarrel domain"/>
    <property type="match status" value="3"/>
</dbReference>
<evidence type="ECO:0000313" key="9">
    <source>
        <dbReference type="Proteomes" id="UP000015105"/>
    </source>
</evidence>
<evidence type="ECO:0000256" key="1">
    <source>
        <dbReference type="ARBA" id="ARBA00004123"/>
    </source>
</evidence>
<feature type="domain" description="TF-B3" evidence="7">
    <location>
        <begin position="426"/>
        <end position="492"/>
    </location>
</feature>
<reference evidence="9" key="2">
    <citation type="journal article" date="2017" name="Nat. Plants">
        <title>The Aegilops tauschii genome reveals multiple impacts of transposons.</title>
        <authorList>
            <person name="Zhao G."/>
            <person name="Zou C."/>
            <person name="Li K."/>
            <person name="Wang K."/>
            <person name="Li T."/>
            <person name="Gao L."/>
            <person name="Zhang X."/>
            <person name="Wang H."/>
            <person name="Yang Z."/>
            <person name="Liu X."/>
            <person name="Jiang W."/>
            <person name="Mao L."/>
            <person name="Kong X."/>
            <person name="Jiao Y."/>
            <person name="Jia J."/>
        </authorList>
    </citation>
    <scope>NUCLEOTIDE SEQUENCE [LARGE SCALE GENOMIC DNA]</scope>
    <source>
        <strain evidence="9">cv. AL8/78</strain>
    </source>
</reference>
<keyword evidence="9" id="KW-1185">Reference proteome</keyword>
<dbReference type="PROSITE" id="PS50863">
    <property type="entry name" value="B3"/>
    <property type="match status" value="2"/>
</dbReference>
<dbReference type="EnsemblPlants" id="AET5Gv21114300.13">
    <property type="protein sequence ID" value="AET5Gv21114300.13"/>
    <property type="gene ID" value="AET5Gv21114300"/>
</dbReference>
<dbReference type="PANTHER" id="PTHR31674:SF86">
    <property type="entry name" value="B3 DOMAIN-CONTAINING PROTEIN OS04G0347400-RELATED"/>
    <property type="match status" value="1"/>
</dbReference>
<dbReference type="CDD" id="cd10017">
    <property type="entry name" value="B3_DNA"/>
    <property type="match status" value="2"/>
</dbReference>
<evidence type="ECO:0000256" key="2">
    <source>
        <dbReference type="ARBA" id="ARBA00023015"/>
    </source>
</evidence>
<feature type="region of interest" description="Disordered" evidence="6">
    <location>
        <begin position="272"/>
        <end position="382"/>
    </location>
</feature>
<dbReference type="GO" id="GO:0003677">
    <property type="term" value="F:DNA binding"/>
    <property type="evidence" value="ECO:0007669"/>
    <property type="project" value="UniProtKB-KW"/>
</dbReference>
<dbReference type="Gene3D" id="2.40.330.10">
    <property type="entry name" value="DNA-binding pseudobarrel domain"/>
    <property type="match status" value="3"/>
</dbReference>
<dbReference type="GO" id="GO:0005634">
    <property type="term" value="C:nucleus"/>
    <property type="evidence" value="ECO:0007669"/>
    <property type="project" value="UniProtKB-SubCell"/>
</dbReference>
<dbReference type="InterPro" id="IPR003340">
    <property type="entry name" value="B3_DNA-bd"/>
</dbReference>
<keyword evidence="2" id="KW-0805">Transcription regulation</keyword>
<reference evidence="8" key="5">
    <citation type="journal article" date="2021" name="G3 (Bethesda)">
        <title>Aegilops tauschii genome assembly Aet v5.0 features greater sequence contiguity and improved annotation.</title>
        <authorList>
            <person name="Wang L."/>
            <person name="Zhu T."/>
            <person name="Rodriguez J.C."/>
            <person name="Deal K.R."/>
            <person name="Dubcovsky J."/>
            <person name="McGuire P.E."/>
            <person name="Lux T."/>
            <person name="Spannagl M."/>
            <person name="Mayer K.F.X."/>
            <person name="Baldrich P."/>
            <person name="Meyers B.C."/>
            <person name="Huo N."/>
            <person name="Gu Y.Q."/>
            <person name="Zhou H."/>
            <person name="Devos K.M."/>
            <person name="Bennetzen J.L."/>
            <person name="Unver T."/>
            <person name="Budak H."/>
            <person name="Gulick P.J."/>
            <person name="Galiba G."/>
            <person name="Kalapos B."/>
            <person name="Nelson D.R."/>
            <person name="Li P."/>
            <person name="You F.M."/>
            <person name="Luo M.C."/>
            <person name="Dvorak J."/>
        </authorList>
    </citation>
    <scope>NUCLEOTIDE SEQUENCE [LARGE SCALE GENOMIC DNA]</scope>
    <source>
        <strain evidence="8">cv. AL8/78</strain>
    </source>
</reference>
<feature type="region of interest" description="Disordered" evidence="6">
    <location>
        <begin position="1"/>
        <end position="20"/>
    </location>
</feature>
<accession>A0A453MA73</accession>
<keyword evidence="4" id="KW-0804">Transcription</keyword>
<evidence type="ECO:0000256" key="5">
    <source>
        <dbReference type="ARBA" id="ARBA00023242"/>
    </source>
</evidence>
<evidence type="ECO:0000256" key="3">
    <source>
        <dbReference type="ARBA" id="ARBA00023125"/>
    </source>
</evidence>
<dbReference type="Proteomes" id="UP000015105">
    <property type="component" value="Chromosome 5D"/>
</dbReference>
<reference evidence="8" key="4">
    <citation type="submission" date="2019-03" db="UniProtKB">
        <authorList>
            <consortium name="EnsemblPlants"/>
        </authorList>
    </citation>
    <scope>IDENTIFICATION</scope>
</reference>
<dbReference type="SMART" id="SM01019">
    <property type="entry name" value="B3"/>
    <property type="match status" value="2"/>
</dbReference>
<evidence type="ECO:0000259" key="7">
    <source>
        <dbReference type="PROSITE" id="PS50863"/>
    </source>
</evidence>
<reference evidence="9" key="1">
    <citation type="journal article" date="2014" name="Science">
        <title>Ancient hybridizations among the ancestral genomes of bread wheat.</title>
        <authorList>
            <consortium name="International Wheat Genome Sequencing Consortium,"/>
            <person name="Marcussen T."/>
            <person name="Sandve S.R."/>
            <person name="Heier L."/>
            <person name="Spannagl M."/>
            <person name="Pfeifer M."/>
            <person name="Jakobsen K.S."/>
            <person name="Wulff B.B."/>
            <person name="Steuernagel B."/>
            <person name="Mayer K.F."/>
            <person name="Olsen O.A."/>
        </authorList>
    </citation>
    <scope>NUCLEOTIDE SEQUENCE [LARGE SCALE GENOMIC DNA]</scope>
    <source>
        <strain evidence="9">cv. AL8/78</strain>
    </source>
</reference>
<keyword evidence="5" id="KW-0539">Nucleus</keyword>
<dbReference type="Pfam" id="PF02362">
    <property type="entry name" value="B3"/>
    <property type="match status" value="2"/>
</dbReference>
<dbReference type="InterPro" id="IPR015300">
    <property type="entry name" value="DNA-bd_pseudobarrel_sf"/>
</dbReference>
<sequence length="492" mass="55661">VGTRAAWRGGRRPTASARKEQGRKGRRWWNFFLGSVKAMGLSSNCAKTIKVQQCVKLPDSKYLHINDELAGCFGTEDHGDGQTALVLSPFGKNAWPVKVDRDAKGAFLGDGWPQFVAAHGIGVGWYLVIRHEGCGVLTLKAFNASFVIKEFGLTITVLSPAEIENAFARKPQFIVPLQRSFMEKMPIPPEFLQRGYISEEDLNRPRPIATFLTSWHIELKKDGPNVFFTGSEWPKFLAYFEIAETDVLLIKYQGCMNFSFETFQNGNNEDIEEKISSSQQSEQSQCQEDEHVSTRRRTHSNGITPGAQSQEEEHVSTRTRKQSNGKTPGAQSEEEEPVSTQKRKQSNGKTPGAQSQEEEHVCTRKRKQSEVKSMLDGSTTSQHRKKALCELGSTGSQAWLRKEINELALKRYLHFPARFGFLERCKITLKSVERNKSWEVEGVNYHPGTRRSYNCLTRGWKAFCKENELKAGDICTFKVVNSTLWHVVIDRC</sequence>
<feature type="domain" description="TF-B3" evidence="7">
    <location>
        <begin position="95"/>
        <end position="145"/>
    </location>
</feature>
<dbReference type="Gramene" id="AET5Gv21114300.13">
    <property type="protein sequence ID" value="AET5Gv21114300.13"/>
    <property type="gene ID" value="AET5Gv21114300"/>
</dbReference>
<dbReference type="STRING" id="200361.A0A453MA73"/>
<evidence type="ECO:0000256" key="4">
    <source>
        <dbReference type="ARBA" id="ARBA00023163"/>
    </source>
</evidence>
<evidence type="ECO:0000313" key="8">
    <source>
        <dbReference type="EnsemblPlants" id="AET5Gv21114300.13"/>
    </source>
</evidence>
<reference evidence="8" key="3">
    <citation type="journal article" date="2017" name="Nature">
        <title>Genome sequence of the progenitor of the wheat D genome Aegilops tauschii.</title>
        <authorList>
            <person name="Luo M.C."/>
            <person name="Gu Y.Q."/>
            <person name="Puiu D."/>
            <person name="Wang H."/>
            <person name="Twardziok S.O."/>
            <person name="Deal K.R."/>
            <person name="Huo N."/>
            <person name="Zhu T."/>
            <person name="Wang L."/>
            <person name="Wang Y."/>
            <person name="McGuire P.E."/>
            <person name="Liu S."/>
            <person name="Long H."/>
            <person name="Ramasamy R.K."/>
            <person name="Rodriguez J.C."/>
            <person name="Van S.L."/>
            <person name="Yuan L."/>
            <person name="Wang Z."/>
            <person name="Xia Z."/>
            <person name="Xiao L."/>
            <person name="Anderson O.D."/>
            <person name="Ouyang S."/>
            <person name="Liang Y."/>
            <person name="Zimin A.V."/>
            <person name="Pertea G."/>
            <person name="Qi P."/>
            <person name="Bennetzen J.L."/>
            <person name="Dai X."/>
            <person name="Dawson M.W."/>
            <person name="Muller H.G."/>
            <person name="Kugler K."/>
            <person name="Rivarola-Duarte L."/>
            <person name="Spannagl M."/>
            <person name="Mayer K.F.X."/>
            <person name="Lu F.H."/>
            <person name="Bevan M.W."/>
            <person name="Leroy P."/>
            <person name="Li P."/>
            <person name="You F.M."/>
            <person name="Sun Q."/>
            <person name="Liu Z."/>
            <person name="Lyons E."/>
            <person name="Wicker T."/>
            <person name="Salzberg S.L."/>
            <person name="Devos K.M."/>
            <person name="Dvorak J."/>
        </authorList>
    </citation>
    <scope>NUCLEOTIDE SEQUENCE [LARGE SCALE GENOMIC DNA]</scope>
    <source>
        <strain evidence="8">cv. AL8/78</strain>
    </source>
</reference>
<name>A0A453MA73_AEGTS</name>
<dbReference type="AlphaFoldDB" id="A0A453MA73"/>
<dbReference type="InterPro" id="IPR039218">
    <property type="entry name" value="REM_fam"/>
</dbReference>
<comment type="subcellular location">
    <subcellularLocation>
        <location evidence="1">Nucleus</location>
    </subcellularLocation>
</comment>
<evidence type="ECO:0000256" key="6">
    <source>
        <dbReference type="SAM" id="MobiDB-lite"/>
    </source>
</evidence>
<proteinExistence type="predicted"/>
<feature type="compositionally biased region" description="Low complexity" evidence="6">
    <location>
        <begin position="276"/>
        <end position="286"/>
    </location>
</feature>